<feature type="compositionally biased region" description="Basic and acidic residues" evidence="4">
    <location>
        <begin position="652"/>
        <end position="668"/>
    </location>
</feature>
<organism evidence="7 8">
    <name type="scientific">Dipodomys ordii</name>
    <name type="common">Ord's kangaroo rat</name>
    <dbReference type="NCBI Taxonomy" id="10020"/>
    <lineage>
        <taxon>Eukaryota</taxon>
        <taxon>Metazoa</taxon>
        <taxon>Chordata</taxon>
        <taxon>Craniata</taxon>
        <taxon>Vertebrata</taxon>
        <taxon>Euteleostomi</taxon>
        <taxon>Mammalia</taxon>
        <taxon>Eutheria</taxon>
        <taxon>Euarchontoglires</taxon>
        <taxon>Glires</taxon>
        <taxon>Rodentia</taxon>
        <taxon>Castorimorpha</taxon>
        <taxon>Heteromyidae</taxon>
        <taxon>Dipodomyinae</taxon>
        <taxon>Dipodomys</taxon>
    </lineage>
</organism>
<dbReference type="Pfam" id="PF12347">
    <property type="entry name" value="HJURP_C"/>
    <property type="match status" value="2"/>
</dbReference>
<feature type="compositionally biased region" description="Polar residues" evidence="4">
    <location>
        <begin position="516"/>
        <end position="535"/>
    </location>
</feature>
<reference evidence="8" key="1">
    <citation type="submission" date="2025-08" db="UniProtKB">
        <authorList>
            <consortium name="RefSeq"/>
        </authorList>
    </citation>
    <scope>IDENTIFICATION</scope>
    <source>
        <tissue evidence="8">Kidney</tissue>
    </source>
</reference>
<dbReference type="KEGG" id="dord:105993364"/>
<feature type="domain" description="Holliday junction regulator protein family C-terminal" evidence="6">
    <location>
        <begin position="525"/>
        <end position="571"/>
    </location>
</feature>
<keyword evidence="3" id="KW-0539">Nucleus</keyword>
<dbReference type="PANTHER" id="PTHR15992">
    <property type="entry name" value="HOLLIDAY JUNCTION RECOGNITION PROTEIN"/>
    <property type="match status" value="1"/>
</dbReference>
<dbReference type="InParanoid" id="A0A1S3G0B7"/>
<evidence type="ECO:0000256" key="3">
    <source>
        <dbReference type="ARBA" id="ARBA00023242"/>
    </source>
</evidence>
<dbReference type="GO" id="GO:0000775">
    <property type="term" value="C:chromosome, centromeric region"/>
    <property type="evidence" value="ECO:0007669"/>
    <property type="project" value="TreeGrafter"/>
</dbReference>
<feature type="region of interest" description="Disordered" evidence="4">
    <location>
        <begin position="185"/>
        <end position="212"/>
    </location>
</feature>
<gene>
    <name evidence="8" type="primary">Hjurp</name>
</gene>
<protein>
    <submittedName>
        <fullName evidence="8">Holliday junction recognition protein</fullName>
    </submittedName>
</protein>
<evidence type="ECO:0000313" key="7">
    <source>
        <dbReference type="Proteomes" id="UP000081671"/>
    </source>
</evidence>
<dbReference type="InterPro" id="IPR021052">
    <property type="entry name" value="HJURP_central_dom"/>
</dbReference>
<dbReference type="OrthoDB" id="9948556at2759"/>
<comment type="subcellular location">
    <subcellularLocation>
        <location evidence="1">Nucleus</location>
    </subcellularLocation>
</comment>
<evidence type="ECO:0000256" key="2">
    <source>
        <dbReference type="ARBA" id="ARBA00023125"/>
    </source>
</evidence>
<evidence type="ECO:0000259" key="5">
    <source>
        <dbReference type="Pfam" id="PF12346"/>
    </source>
</evidence>
<dbReference type="Gene3D" id="6.10.250.2320">
    <property type="match status" value="1"/>
</dbReference>
<evidence type="ECO:0000259" key="6">
    <source>
        <dbReference type="Pfam" id="PF12347"/>
    </source>
</evidence>
<keyword evidence="7" id="KW-1185">Reference proteome</keyword>
<evidence type="ECO:0000313" key="8">
    <source>
        <dbReference type="RefSeq" id="XP_012882090.1"/>
    </source>
</evidence>
<dbReference type="PANTHER" id="PTHR15992:SF5">
    <property type="entry name" value="HOLLIDAY JUNCTION RECOGNITION PROTEIN"/>
    <property type="match status" value="1"/>
</dbReference>
<dbReference type="RefSeq" id="XP_012882090.1">
    <property type="nucleotide sequence ID" value="XM_013026636.1"/>
</dbReference>
<dbReference type="CTD" id="55355"/>
<feature type="domain" description="Holliday junction recognition protein HJURP central" evidence="5">
    <location>
        <begin position="250"/>
        <end position="357"/>
    </location>
</feature>
<dbReference type="InterPro" id="IPR018465">
    <property type="entry name" value="Scm3/HJURP"/>
</dbReference>
<dbReference type="Pfam" id="PF10384">
    <property type="entry name" value="Scm3"/>
    <property type="match status" value="1"/>
</dbReference>
<feature type="region of interest" description="Disordered" evidence="4">
    <location>
        <begin position="290"/>
        <end position="311"/>
    </location>
</feature>
<accession>A0A1S3G0B7</accession>
<dbReference type="InterPro" id="IPR022102">
    <property type="entry name" value="HJURP_C"/>
</dbReference>
<dbReference type="GO" id="GO:0034080">
    <property type="term" value="P:CENP-A containing chromatin assembly"/>
    <property type="evidence" value="ECO:0007669"/>
    <property type="project" value="TreeGrafter"/>
</dbReference>
<keyword evidence="2" id="KW-0238">DNA-binding</keyword>
<dbReference type="Pfam" id="PF12346">
    <property type="entry name" value="HJURP_mid"/>
    <property type="match status" value="1"/>
</dbReference>
<evidence type="ECO:0000256" key="1">
    <source>
        <dbReference type="ARBA" id="ARBA00004123"/>
    </source>
</evidence>
<evidence type="ECO:0000256" key="4">
    <source>
        <dbReference type="SAM" id="MobiDB-lite"/>
    </source>
</evidence>
<feature type="domain" description="Holliday junction regulator protein family C-terminal" evidence="6">
    <location>
        <begin position="384"/>
        <end position="445"/>
    </location>
</feature>
<dbReference type="GO" id="GO:0005634">
    <property type="term" value="C:nucleus"/>
    <property type="evidence" value="ECO:0007669"/>
    <property type="project" value="UniProtKB-SubCell"/>
</dbReference>
<feature type="region of interest" description="Disordered" evidence="4">
    <location>
        <begin position="481"/>
        <end position="544"/>
    </location>
</feature>
<dbReference type="FunCoup" id="A0A1S3G0B7">
    <property type="interactions" value="323"/>
</dbReference>
<feature type="region of interest" description="Disordered" evidence="4">
    <location>
        <begin position="565"/>
        <end position="584"/>
    </location>
</feature>
<dbReference type="GO" id="GO:0042393">
    <property type="term" value="F:histone binding"/>
    <property type="evidence" value="ECO:0007669"/>
    <property type="project" value="InterPro"/>
</dbReference>
<dbReference type="GeneID" id="105993364"/>
<dbReference type="Proteomes" id="UP000081671">
    <property type="component" value="Unplaced"/>
</dbReference>
<dbReference type="GO" id="GO:0003677">
    <property type="term" value="F:DNA binding"/>
    <property type="evidence" value="ECO:0007669"/>
    <property type="project" value="UniProtKB-KW"/>
</dbReference>
<feature type="region of interest" description="Disordered" evidence="4">
    <location>
        <begin position="620"/>
        <end position="668"/>
    </location>
</feature>
<sequence length="668" mass="73855">MEAGSPGAGDPEGELLLRRLRESRRRFQRRMQQLIEKYSQPFEDDPLVQMATLTYETPQGLRIWGGRLIKEKKKKPIQDSPVKVVSQIEDLVQAGPGSSKHSPCHLQVLRTDADSSDASASSDSEESLAGPLMPAVPGSPLKDELRRKYLAQADLLLRGAEDPQGAHSGKDILVMSAPAWALPAAPAPDPCQGGSAGSPSDPAPPASFPGNDSILLGTSSNSYLSSQSFEADDICNVTISDLYAGMLHSMSRLLSTKPGSIISTKTSIVQHWKRPPRRSRVPMREMGWHGNRHFRRNPKERAAPSSEPGKDTGVLIGCKNLSHVARHMTDLKLKSAFLQGNKHEVHRFDPTWKELQVPSLTHVAGSPMHRKLGDREDRLRALMWLISPVKMVSRPKPQQGLGEHRVREIEIQFTKLHRECLLYPRKQLPLPSPPGAWAVDVYRGGSGSPGGPRALETHRLSLPFSQARAKGQSEAFGNVDRCEANSCPRSDVSPVSKGRPFQSPDRPWRTSDLLPRTSSRMLSEAASPTQASSVPRTGPLGGGRSHYNEIKEKFDKLHQQCCQASPRQAKARPGNTRAEVRQTRDSGTSRVDFLSFQKLKASPQWCLRSPWGTAWATTEHALHPTKRRRLSYPEAKPQDFAGEGTDPSCPPWEKKSTSLQMEEKNDVY</sequence>
<name>A0A1S3G0B7_DIPOR</name>
<dbReference type="AlphaFoldDB" id="A0A1S3G0B7"/>
<feature type="region of interest" description="Disordered" evidence="4">
    <location>
        <begin position="112"/>
        <end position="140"/>
    </location>
</feature>
<proteinExistence type="predicted"/>